<protein>
    <submittedName>
        <fullName evidence="1">Uncharacterized protein</fullName>
    </submittedName>
</protein>
<accession>A0AAN1PJ75</accession>
<sequence>MTETHTNLPEPTRPSIPMFPDRDGRHLIGLGGGVIIAFWRADKKWLVCDDNHDLGFCASEKVQFLDYIGPVLTPAQINEMLATESKRSFNFGYLTACCNLCNMHNEGSIAADVLSQVDITQSEVAAMDLSEYDSNALQIIRRSRIPDPILKDREA</sequence>
<evidence type="ECO:0000313" key="2">
    <source>
        <dbReference type="Proteomes" id="UP000256572"/>
    </source>
</evidence>
<evidence type="ECO:0000313" key="1">
    <source>
        <dbReference type="EMBL" id="AXN01069.1"/>
    </source>
</evidence>
<dbReference type="RefSeq" id="WP_089178637.1">
    <property type="nucleotide sequence ID" value="NZ_CP023189.1"/>
</dbReference>
<dbReference type="AlphaFoldDB" id="A0AAN1PJ75"/>
<name>A0AAN1PJ75_9PROT</name>
<organism evidence="1 2">
    <name type="scientific">Acetobacter pomorum</name>
    <dbReference type="NCBI Taxonomy" id="65959"/>
    <lineage>
        <taxon>Bacteria</taxon>
        <taxon>Pseudomonadati</taxon>
        <taxon>Pseudomonadota</taxon>
        <taxon>Alphaproteobacteria</taxon>
        <taxon>Acetobacterales</taxon>
        <taxon>Acetobacteraceae</taxon>
        <taxon>Acetobacter</taxon>
    </lineage>
</organism>
<gene>
    <name evidence="1" type="ORF">CJF59_11295</name>
</gene>
<reference evidence="1 2" key="1">
    <citation type="submission" date="2017-09" db="EMBL/GenBank/DDBJ databases">
        <authorList>
            <person name="Kim K.H."/>
            <person name="Chun B.H."/>
            <person name="Han G.S."/>
            <person name="Hyun S.G."/>
            <person name="Jeon C.O."/>
        </authorList>
    </citation>
    <scope>NUCLEOTIDE SEQUENCE [LARGE SCALE GENOMIC DNA]</scope>
    <source>
        <strain evidence="1 2">SH</strain>
    </source>
</reference>
<proteinExistence type="predicted"/>
<dbReference type="EMBL" id="CP023189">
    <property type="protein sequence ID" value="AXN01069.1"/>
    <property type="molecule type" value="Genomic_DNA"/>
</dbReference>
<dbReference type="Proteomes" id="UP000256572">
    <property type="component" value="Chromosome"/>
</dbReference>
<reference evidence="1 2" key="2">
    <citation type="submission" date="2018-08" db="EMBL/GenBank/DDBJ databases">
        <title>Acetobacter oryzifermentans sp. nov., isolated from Korea traditional vinegar and reclassification of Acetobacter pasteurianus subsp. ascendens (Henneberg 1898) as Acetobacter ascendens comb. nov.</title>
        <authorList>
            <person name="Cho G.Y."/>
            <person name="Lee S.H."/>
        </authorList>
    </citation>
    <scope>NUCLEOTIDE SEQUENCE [LARGE SCALE GENOMIC DNA]</scope>
    <source>
        <strain evidence="1 2">SH</strain>
    </source>
</reference>